<protein>
    <submittedName>
        <fullName evidence="2">Uncharacterized protein</fullName>
    </submittedName>
</protein>
<feature type="compositionally biased region" description="Basic and acidic residues" evidence="1">
    <location>
        <begin position="101"/>
        <end position="114"/>
    </location>
</feature>
<feature type="region of interest" description="Disordered" evidence="1">
    <location>
        <begin position="63"/>
        <end position="128"/>
    </location>
</feature>
<dbReference type="AlphaFoldDB" id="K0QYC8"/>
<proteinExistence type="predicted"/>
<evidence type="ECO:0000256" key="1">
    <source>
        <dbReference type="SAM" id="MobiDB-lite"/>
    </source>
</evidence>
<evidence type="ECO:0000313" key="3">
    <source>
        <dbReference type="Proteomes" id="UP000266841"/>
    </source>
</evidence>
<sequence>MATLLDRAMGCPVGVVCLVATNAISFNTTPILAVETVLVPLLVRPELLPAVRTHFVPPQLRARARCPHGRRTMASQGRTNSVTGKSSTEPPDQAEIPRAQADGERPDARLDPRPRMMNSAPPLPLHGL</sequence>
<feature type="compositionally biased region" description="Polar residues" evidence="1">
    <location>
        <begin position="73"/>
        <end position="90"/>
    </location>
</feature>
<dbReference type="Proteomes" id="UP000266841">
    <property type="component" value="Unassembled WGS sequence"/>
</dbReference>
<evidence type="ECO:0000313" key="2">
    <source>
        <dbReference type="EMBL" id="EJK43660.1"/>
    </source>
</evidence>
<reference evidence="2 3" key="1">
    <citation type="journal article" date="2012" name="Genome Biol.">
        <title>Genome and low-iron response of an oceanic diatom adapted to chronic iron limitation.</title>
        <authorList>
            <person name="Lommer M."/>
            <person name="Specht M."/>
            <person name="Roy A.S."/>
            <person name="Kraemer L."/>
            <person name="Andreson R."/>
            <person name="Gutowska M.A."/>
            <person name="Wolf J."/>
            <person name="Bergner S.V."/>
            <person name="Schilhabel M.B."/>
            <person name="Klostermeier U.C."/>
            <person name="Beiko R.G."/>
            <person name="Rosenstiel P."/>
            <person name="Hippler M."/>
            <person name="Laroche J."/>
        </authorList>
    </citation>
    <scope>NUCLEOTIDE SEQUENCE [LARGE SCALE GENOMIC DNA]</scope>
    <source>
        <strain evidence="2 3">CCMP1005</strain>
    </source>
</reference>
<dbReference type="EMBL" id="AGNL01050793">
    <property type="protein sequence ID" value="EJK43660.1"/>
    <property type="molecule type" value="Genomic_DNA"/>
</dbReference>
<keyword evidence="3" id="KW-1185">Reference proteome</keyword>
<organism evidence="2 3">
    <name type="scientific">Thalassiosira oceanica</name>
    <name type="common">Marine diatom</name>
    <dbReference type="NCBI Taxonomy" id="159749"/>
    <lineage>
        <taxon>Eukaryota</taxon>
        <taxon>Sar</taxon>
        <taxon>Stramenopiles</taxon>
        <taxon>Ochrophyta</taxon>
        <taxon>Bacillariophyta</taxon>
        <taxon>Coscinodiscophyceae</taxon>
        <taxon>Thalassiosirophycidae</taxon>
        <taxon>Thalassiosirales</taxon>
        <taxon>Thalassiosiraceae</taxon>
        <taxon>Thalassiosira</taxon>
    </lineage>
</organism>
<accession>K0QYC8</accession>
<gene>
    <name evidence="2" type="ORF">THAOC_37873</name>
</gene>
<feature type="non-terminal residue" evidence="2">
    <location>
        <position position="128"/>
    </location>
</feature>
<comment type="caution">
    <text evidence="2">The sequence shown here is derived from an EMBL/GenBank/DDBJ whole genome shotgun (WGS) entry which is preliminary data.</text>
</comment>
<name>K0QYC8_THAOC</name>